<dbReference type="Proteomes" id="UP000799118">
    <property type="component" value="Unassembled WGS sequence"/>
</dbReference>
<gene>
    <name evidence="1" type="ORF">BT96DRAFT_988033</name>
</gene>
<protein>
    <submittedName>
        <fullName evidence="1">Uncharacterized protein</fullName>
    </submittedName>
</protein>
<dbReference type="AlphaFoldDB" id="A0A6A4I4X2"/>
<proteinExistence type="predicted"/>
<evidence type="ECO:0000313" key="2">
    <source>
        <dbReference type="Proteomes" id="UP000799118"/>
    </source>
</evidence>
<keyword evidence="2" id="KW-1185">Reference proteome</keyword>
<accession>A0A6A4I4X2</accession>
<evidence type="ECO:0000313" key="1">
    <source>
        <dbReference type="EMBL" id="KAE9405779.1"/>
    </source>
</evidence>
<name>A0A6A4I4X2_9AGAR</name>
<dbReference type="EMBL" id="ML769406">
    <property type="protein sequence ID" value="KAE9405779.1"/>
    <property type="molecule type" value="Genomic_DNA"/>
</dbReference>
<sequence length="333" mass="36621">MEPTETPTRQLAFRLSTWTETRLNVCYVKTLASWTYMPHPSKAFPSMLRLTSSEMYVVRPPINPLAIATPSQAFASFLVPGHLMLIYRVSLWSNLSQPSARAAPTPCRPVPDLMPGLLPGKSEQPNTSVHAYCQCRIRTVTIHGLVEAPGTNRLLCGRAYGHPLPRQSPPTPSYHGGVFSLYNPPPTSDRIPVYLCGPPSVKEVYEFWIWDIALNVRWSNLHLALLTTPPPSPPPPSTTERMLRCSLPMQAYIILRYQRMGWGVIPSFESTTSAVNTSTSTSKSSSVLGNPTPTFCSVILLGLTNTNNNSDTPSAHPTTVLLVYDNVFSLSGG</sequence>
<organism evidence="1 2">
    <name type="scientific">Gymnopus androsaceus JB14</name>
    <dbReference type="NCBI Taxonomy" id="1447944"/>
    <lineage>
        <taxon>Eukaryota</taxon>
        <taxon>Fungi</taxon>
        <taxon>Dikarya</taxon>
        <taxon>Basidiomycota</taxon>
        <taxon>Agaricomycotina</taxon>
        <taxon>Agaricomycetes</taxon>
        <taxon>Agaricomycetidae</taxon>
        <taxon>Agaricales</taxon>
        <taxon>Marasmiineae</taxon>
        <taxon>Omphalotaceae</taxon>
        <taxon>Gymnopus</taxon>
    </lineage>
</organism>
<reference evidence="1" key="1">
    <citation type="journal article" date="2019" name="Environ. Microbiol.">
        <title>Fungal ecological strategies reflected in gene transcription - a case study of two litter decomposers.</title>
        <authorList>
            <person name="Barbi F."/>
            <person name="Kohler A."/>
            <person name="Barry K."/>
            <person name="Baskaran P."/>
            <person name="Daum C."/>
            <person name="Fauchery L."/>
            <person name="Ihrmark K."/>
            <person name="Kuo A."/>
            <person name="LaButti K."/>
            <person name="Lipzen A."/>
            <person name="Morin E."/>
            <person name="Grigoriev I.V."/>
            <person name="Henrissat B."/>
            <person name="Lindahl B."/>
            <person name="Martin F."/>
        </authorList>
    </citation>
    <scope>NUCLEOTIDE SEQUENCE</scope>
    <source>
        <strain evidence="1">JB14</strain>
    </source>
</reference>